<evidence type="ECO:0000259" key="7">
    <source>
        <dbReference type="Pfam" id="PF00933"/>
    </source>
</evidence>
<dbReference type="EC" id="3.2.1.52" evidence="3"/>
<accession>A0A7Y9LSM6</accession>
<feature type="compositionally biased region" description="Low complexity" evidence="6">
    <location>
        <begin position="42"/>
        <end position="68"/>
    </location>
</feature>
<dbReference type="InterPro" id="IPR001764">
    <property type="entry name" value="Glyco_hydro_3_N"/>
</dbReference>
<evidence type="ECO:0000256" key="4">
    <source>
        <dbReference type="ARBA" id="ARBA00022801"/>
    </source>
</evidence>
<evidence type="ECO:0000313" key="9">
    <source>
        <dbReference type="Proteomes" id="UP000521748"/>
    </source>
</evidence>
<feature type="compositionally biased region" description="Polar residues" evidence="6">
    <location>
        <begin position="72"/>
        <end position="82"/>
    </location>
</feature>
<protein>
    <recommendedName>
        <fullName evidence="3">beta-N-acetylhexosaminidase</fullName>
        <ecNumber evidence="3">3.2.1.52</ecNumber>
    </recommendedName>
</protein>
<proteinExistence type="inferred from homology"/>
<dbReference type="Gene3D" id="3.20.20.300">
    <property type="entry name" value="Glycoside hydrolase, family 3, N-terminal domain"/>
    <property type="match status" value="1"/>
</dbReference>
<gene>
    <name evidence="8" type="ORF">FHU41_001090</name>
</gene>
<dbReference type="EMBL" id="JACBYQ010000001">
    <property type="protein sequence ID" value="NYE94869.1"/>
    <property type="molecule type" value="Genomic_DNA"/>
</dbReference>
<evidence type="ECO:0000256" key="2">
    <source>
        <dbReference type="ARBA" id="ARBA00005336"/>
    </source>
</evidence>
<dbReference type="PANTHER" id="PTHR30480">
    <property type="entry name" value="BETA-HEXOSAMINIDASE-RELATED"/>
    <property type="match status" value="1"/>
</dbReference>
<feature type="domain" description="Glycoside hydrolase family 3 N-terminal" evidence="7">
    <location>
        <begin position="102"/>
        <end position="430"/>
    </location>
</feature>
<dbReference type="InterPro" id="IPR017853">
    <property type="entry name" value="GH"/>
</dbReference>
<keyword evidence="4 8" id="KW-0378">Hydrolase</keyword>
<dbReference type="InterPro" id="IPR036962">
    <property type="entry name" value="Glyco_hydro_3_N_sf"/>
</dbReference>
<evidence type="ECO:0000256" key="5">
    <source>
        <dbReference type="ARBA" id="ARBA00023295"/>
    </source>
</evidence>
<comment type="catalytic activity">
    <reaction evidence="1">
        <text>Hydrolysis of terminal non-reducing N-acetyl-D-hexosamine residues in N-acetyl-beta-D-hexosaminides.</text>
        <dbReference type="EC" id="3.2.1.52"/>
    </reaction>
</comment>
<feature type="region of interest" description="Disordered" evidence="6">
    <location>
        <begin position="42"/>
        <end position="88"/>
    </location>
</feature>
<dbReference type="SUPFAM" id="SSF51445">
    <property type="entry name" value="(Trans)glycosidases"/>
    <property type="match status" value="1"/>
</dbReference>
<sequence length="438" mass="44512">MKRRFWLIAGGCVVALLVLLVVVLGVNSSGLLGAGSTTAASAGSSASSASGQDGTAQSSPASSSTSSPVGTDATSSSPAQSVPPSTAAATLSAAQKTLNSLTLEQKVGQLLMVSSPVSGPDANTLAALNSMHVGNVFLSGRGYDGVQAVAGVVEQLKSTVGPKTTGGVKQFIATDQEGGLVQIMNGPGFSAMPSALEQGTLTPAQLQTNATLWGQQLAAAGVNVNFAPVLDTVPSAGFAPQNAPIGYFNRQYGYTPQTVSAHGVAVALGFEAGGVAPTVKHFPGLGRVTANTDVASGVTDSVTSRNDPYLLPFQDAIKQGVRWVMVSNAFYPKIDSVNIAPFSPTVITQMLRGDLGFTGMVVSDDICDAVQLSPFSVASRGANFIAAGGTMALCTNQALLPQMYQGMLQRAKTDPGFAQKVDAAALKVLEIKAESGLL</sequence>
<name>A0A7Y9LSM6_9MICC</name>
<keyword evidence="9" id="KW-1185">Reference proteome</keyword>
<evidence type="ECO:0000256" key="1">
    <source>
        <dbReference type="ARBA" id="ARBA00001231"/>
    </source>
</evidence>
<dbReference type="Pfam" id="PF00933">
    <property type="entry name" value="Glyco_hydro_3"/>
    <property type="match status" value="1"/>
</dbReference>
<organism evidence="8 9">
    <name type="scientific">Psychromicrobium silvestre</name>
    <dbReference type="NCBI Taxonomy" id="1645614"/>
    <lineage>
        <taxon>Bacteria</taxon>
        <taxon>Bacillati</taxon>
        <taxon>Actinomycetota</taxon>
        <taxon>Actinomycetes</taxon>
        <taxon>Micrococcales</taxon>
        <taxon>Micrococcaceae</taxon>
        <taxon>Psychromicrobium</taxon>
    </lineage>
</organism>
<comment type="similarity">
    <text evidence="2">Belongs to the glycosyl hydrolase 3 family.</text>
</comment>
<dbReference type="Proteomes" id="UP000521748">
    <property type="component" value="Unassembled WGS sequence"/>
</dbReference>
<dbReference type="AlphaFoldDB" id="A0A7Y9LSM6"/>
<dbReference type="GO" id="GO:0004563">
    <property type="term" value="F:beta-N-acetylhexosaminidase activity"/>
    <property type="evidence" value="ECO:0007669"/>
    <property type="project" value="UniProtKB-EC"/>
</dbReference>
<keyword evidence="5 8" id="KW-0326">Glycosidase</keyword>
<dbReference type="GO" id="GO:0009254">
    <property type="term" value="P:peptidoglycan turnover"/>
    <property type="evidence" value="ECO:0007669"/>
    <property type="project" value="TreeGrafter"/>
</dbReference>
<reference evidence="8 9" key="1">
    <citation type="submission" date="2020-07" db="EMBL/GenBank/DDBJ databases">
        <title>Sequencing the genomes of 1000 actinobacteria strains.</title>
        <authorList>
            <person name="Klenk H.-P."/>
        </authorList>
    </citation>
    <scope>NUCLEOTIDE SEQUENCE [LARGE SCALE GENOMIC DNA]</scope>
    <source>
        <strain evidence="8 9">DSM 102047</strain>
    </source>
</reference>
<dbReference type="RefSeq" id="WP_179388583.1">
    <property type="nucleotide sequence ID" value="NZ_JACBYQ010000001.1"/>
</dbReference>
<dbReference type="PANTHER" id="PTHR30480:SF13">
    <property type="entry name" value="BETA-HEXOSAMINIDASE"/>
    <property type="match status" value="1"/>
</dbReference>
<evidence type="ECO:0000256" key="6">
    <source>
        <dbReference type="SAM" id="MobiDB-lite"/>
    </source>
</evidence>
<dbReference type="GO" id="GO:0005975">
    <property type="term" value="P:carbohydrate metabolic process"/>
    <property type="evidence" value="ECO:0007669"/>
    <property type="project" value="InterPro"/>
</dbReference>
<comment type="caution">
    <text evidence="8">The sequence shown here is derived from an EMBL/GenBank/DDBJ whole genome shotgun (WGS) entry which is preliminary data.</text>
</comment>
<evidence type="ECO:0000313" key="8">
    <source>
        <dbReference type="EMBL" id="NYE94869.1"/>
    </source>
</evidence>
<evidence type="ECO:0000256" key="3">
    <source>
        <dbReference type="ARBA" id="ARBA00012663"/>
    </source>
</evidence>
<dbReference type="InterPro" id="IPR050226">
    <property type="entry name" value="NagZ_Beta-hexosaminidase"/>
</dbReference>